<proteinExistence type="predicted"/>
<organism evidence="1 2">
    <name type="scientific">Laccaria amethystina LaAM-08-1</name>
    <dbReference type="NCBI Taxonomy" id="1095629"/>
    <lineage>
        <taxon>Eukaryota</taxon>
        <taxon>Fungi</taxon>
        <taxon>Dikarya</taxon>
        <taxon>Basidiomycota</taxon>
        <taxon>Agaricomycotina</taxon>
        <taxon>Agaricomycetes</taxon>
        <taxon>Agaricomycetidae</taxon>
        <taxon>Agaricales</taxon>
        <taxon>Agaricineae</taxon>
        <taxon>Hydnangiaceae</taxon>
        <taxon>Laccaria</taxon>
    </lineage>
</organism>
<reference evidence="2" key="2">
    <citation type="submission" date="2015-01" db="EMBL/GenBank/DDBJ databases">
        <title>Evolutionary Origins and Diversification of the Mycorrhizal Mutualists.</title>
        <authorList>
            <consortium name="DOE Joint Genome Institute"/>
            <consortium name="Mycorrhizal Genomics Consortium"/>
            <person name="Kohler A."/>
            <person name="Kuo A."/>
            <person name="Nagy L.G."/>
            <person name="Floudas D."/>
            <person name="Copeland A."/>
            <person name="Barry K.W."/>
            <person name="Cichocki N."/>
            <person name="Veneault-Fourrey C."/>
            <person name="LaButti K."/>
            <person name="Lindquist E.A."/>
            <person name="Lipzen A."/>
            <person name="Lundell T."/>
            <person name="Morin E."/>
            <person name="Murat C."/>
            <person name="Riley R."/>
            <person name="Ohm R."/>
            <person name="Sun H."/>
            <person name="Tunlid A."/>
            <person name="Henrissat B."/>
            <person name="Grigoriev I.V."/>
            <person name="Hibbett D.S."/>
            <person name="Martin F."/>
        </authorList>
    </citation>
    <scope>NUCLEOTIDE SEQUENCE [LARGE SCALE GENOMIC DNA]</scope>
    <source>
        <strain evidence="2">LaAM-08-1</strain>
    </source>
</reference>
<keyword evidence="2" id="KW-1185">Reference proteome</keyword>
<dbReference type="OrthoDB" id="2131701at2759"/>
<dbReference type="AlphaFoldDB" id="A0A0C9WKE6"/>
<accession>A0A0C9WKE6</accession>
<protein>
    <submittedName>
        <fullName evidence="1">Uncharacterized protein</fullName>
    </submittedName>
</protein>
<evidence type="ECO:0000313" key="2">
    <source>
        <dbReference type="Proteomes" id="UP000054477"/>
    </source>
</evidence>
<name>A0A0C9WKE6_9AGAR</name>
<dbReference type="EMBL" id="KN838726">
    <property type="protein sequence ID" value="KIJ96289.1"/>
    <property type="molecule type" value="Genomic_DNA"/>
</dbReference>
<evidence type="ECO:0000313" key="1">
    <source>
        <dbReference type="EMBL" id="KIJ96289.1"/>
    </source>
</evidence>
<gene>
    <name evidence="1" type="ORF">K443DRAFT_10736</name>
</gene>
<reference evidence="1 2" key="1">
    <citation type="submission" date="2014-04" db="EMBL/GenBank/DDBJ databases">
        <authorList>
            <consortium name="DOE Joint Genome Institute"/>
            <person name="Kuo A."/>
            <person name="Kohler A."/>
            <person name="Nagy L.G."/>
            <person name="Floudas D."/>
            <person name="Copeland A."/>
            <person name="Barry K.W."/>
            <person name="Cichocki N."/>
            <person name="Veneault-Fourrey C."/>
            <person name="LaButti K."/>
            <person name="Lindquist E.A."/>
            <person name="Lipzen A."/>
            <person name="Lundell T."/>
            <person name="Morin E."/>
            <person name="Murat C."/>
            <person name="Sun H."/>
            <person name="Tunlid A."/>
            <person name="Henrissat B."/>
            <person name="Grigoriev I.V."/>
            <person name="Hibbett D.S."/>
            <person name="Martin F."/>
            <person name="Nordberg H.P."/>
            <person name="Cantor M.N."/>
            <person name="Hua S.X."/>
        </authorList>
    </citation>
    <scope>NUCLEOTIDE SEQUENCE [LARGE SCALE GENOMIC DNA]</scope>
    <source>
        <strain evidence="1 2">LaAM-08-1</strain>
    </source>
</reference>
<dbReference type="Proteomes" id="UP000054477">
    <property type="component" value="Unassembled WGS sequence"/>
</dbReference>
<sequence>MALPSQIHWQLLFSMDCSDFDGPATMIRAYQSWNSALMAFIMRDTDIFLTEHNDSFYWRLSCRPVGTAAAFDRRKTVLPSGRALQRRQEWFVKTLEDGAVAIQNPADIFPSNSLSYKGEAEEGKKVIPEHVADFPIRQLRVEIAPWQRPFPVPYFIRVPDKDLVVIVPPSTFSRPRSVDYPITSINA</sequence>
<dbReference type="HOGENOM" id="CLU_1447909_0_0_1"/>